<accession>A0ACC2LCN3</accession>
<dbReference type="Proteomes" id="UP001234297">
    <property type="component" value="Chromosome 7"/>
</dbReference>
<organism evidence="1 2">
    <name type="scientific">Persea americana</name>
    <name type="common">Avocado</name>
    <dbReference type="NCBI Taxonomy" id="3435"/>
    <lineage>
        <taxon>Eukaryota</taxon>
        <taxon>Viridiplantae</taxon>
        <taxon>Streptophyta</taxon>
        <taxon>Embryophyta</taxon>
        <taxon>Tracheophyta</taxon>
        <taxon>Spermatophyta</taxon>
        <taxon>Magnoliopsida</taxon>
        <taxon>Magnoliidae</taxon>
        <taxon>Laurales</taxon>
        <taxon>Lauraceae</taxon>
        <taxon>Persea</taxon>
    </lineage>
</organism>
<name>A0ACC2LCN3_PERAE</name>
<dbReference type="EMBL" id="CM056815">
    <property type="protein sequence ID" value="KAJ8631287.1"/>
    <property type="molecule type" value="Genomic_DNA"/>
</dbReference>
<sequence length="92" mass="10279">MGKKECMQAAYRRLVDGDECAKSGVPRGYVPMLVGSEMERFLVHTKLLRHPSMVALLEMAALEFGYEQEGILKIPCDPGYFSQVVEVISKAK</sequence>
<protein>
    <submittedName>
        <fullName evidence="1">Uncharacterized protein</fullName>
    </submittedName>
</protein>
<proteinExistence type="predicted"/>
<comment type="caution">
    <text evidence="1">The sequence shown here is derived from an EMBL/GenBank/DDBJ whole genome shotgun (WGS) entry which is preliminary data.</text>
</comment>
<reference evidence="1 2" key="1">
    <citation type="journal article" date="2022" name="Hortic Res">
        <title>A haplotype resolved chromosomal level avocado genome allows analysis of novel avocado genes.</title>
        <authorList>
            <person name="Nath O."/>
            <person name="Fletcher S.J."/>
            <person name="Hayward A."/>
            <person name="Shaw L.M."/>
            <person name="Masouleh A.K."/>
            <person name="Furtado A."/>
            <person name="Henry R.J."/>
            <person name="Mitter N."/>
        </authorList>
    </citation>
    <scope>NUCLEOTIDE SEQUENCE [LARGE SCALE GENOMIC DNA]</scope>
    <source>
        <strain evidence="2">cv. Hass</strain>
    </source>
</reference>
<evidence type="ECO:0000313" key="1">
    <source>
        <dbReference type="EMBL" id="KAJ8631287.1"/>
    </source>
</evidence>
<gene>
    <name evidence="1" type="ORF">MRB53_024610</name>
</gene>
<evidence type="ECO:0000313" key="2">
    <source>
        <dbReference type="Proteomes" id="UP001234297"/>
    </source>
</evidence>
<keyword evidence="2" id="KW-1185">Reference proteome</keyword>